<sequence>MDRFDTLSTNIHMAKHSHHHHDIYNDNNNSIVSNDNSQMSNTQNCRVSMMDSTTITPATTTTTAINTDIQCMDLIPSSSSSIEMDNSVITFTNNNNNNERMPSVDQIDLSLWNDYSYDHRIENRINIIQQDREQIANEMDSIQTTEQNRTTD</sequence>
<feature type="compositionally biased region" description="Low complexity" evidence="1">
    <location>
        <begin position="25"/>
        <end position="37"/>
    </location>
</feature>
<reference evidence="2" key="2">
    <citation type="journal article" date="2021" name="World Allergy Organ. J.">
        <title>Chromosome-level assembly of Dermatophagoides farinae genome and transcriptome reveals two novel allergens Der f 37 and Der f 39.</title>
        <authorList>
            <person name="Chen J."/>
            <person name="Cai Z."/>
            <person name="Fan D."/>
            <person name="Hu J."/>
            <person name="Hou Y."/>
            <person name="He Y."/>
            <person name="Zhang Z."/>
            <person name="Zhao Z."/>
            <person name="Gao P."/>
            <person name="Hu W."/>
            <person name="Sun J."/>
            <person name="Li J."/>
            <person name="Ji K."/>
        </authorList>
    </citation>
    <scope>NUCLEOTIDE SEQUENCE</scope>
    <source>
        <strain evidence="2">JKM2019</strain>
    </source>
</reference>
<feature type="region of interest" description="Disordered" evidence="1">
    <location>
        <begin position="18"/>
        <end position="40"/>
    </location>
</feature>
<comment type="caution">
    <text evidence="2">The sequence shown here is derived from an EMBL/GenBank/DDBJ whole genome shotgun (WGS) entry which is preliminary data.</text>
</comment>
<evidence type="ECO:0000256" key="1">
    <source>
        <dbReference type="SAM" id="MobiDB-lite"/>
    </source>
</evidence>
<proteinExistence type="predicted"/>
<gene>
    <name evidence="2" type="ORF">HUG17_4561</name>
</gene>
<organism evidence="2">
    <name type="scientific">Dermatophagoides farinae</name>
    <name type="common">American house dust mite</name>
    <dbReference type="NCBI Taxonomy" id="6954"/>
    <lineage>
        <taxon>Eukaryota</taxon>
        <taxon>Metazoa</taxon>
        <taxon>Ecdysozoa</taxon>
        <taxon>Arthropoda</taxon>
        <taxon>Chelicerata</taxon>
        <taxon>Arachnida</taxon>
        <taxon>Acari</taxon>
        <taxon>Acariformes</taxon>
        <taxon>Sarcoptiformes</taxon>
        <taxon>Astigmata</taxon>
        <taxon>Psoroptidia</taxon>
        <taxon>Analgoidea</taxon>
        <taxon>Pyroglyphidae</taxon>
        <taxon>Dermatophagoidinae</taxon>
        <taxon>Dermatophagoides</taxon>
    </lineage>
</organism>
<accession>A0A9D4P0R8</accession>
<protein>
    <submittedName>
        <fullName evidence="2">Uncharacterized protein</fullName>
    </submittedName>
</protein>
<dbReference type="AlphaFoldDB" id="A0A9D4P0R8"/>
<dbReference type="EMBL" id="SDOV01000004">
    <property type="protein sequence ID" value="KAH7641517.1"/>
    <property type="molecule type" value="Genomic_DNA"/>
</dbReference>
<name>A0A9D4P0R8_DERFA</name>
<dbReference type="Proteomes" id="UP000828236">
    <property type="component" value="Unassembled WGS sequence"/>
</dbReference>
<evidence type="ECO:0000313" key="2">
    <source>
        <dbReference type="EMBL" id="KAH7641517.1"/>
    </source>
</evidence>
<reference evidence="2" key="1">
    <citation type="submission" date="2020-06" db="EMBL/GenBank/DDBJ databases">
        <authorList>
            <person name="Ji K."/>
            <person name="Li J."/>
        </authorList>
    </citation>
    <scope>NUCLEOTIDE SEQUENCE</scope>
    <source>
        <strain evidence="2">JKM2019</strain>
        <tissue evidence="2">Whole body</tissue>
    </source>
</reference>